<sequence>MDSTRAIIRLWRLCVPSGLGPQVGGDGAIPVEVLKEVLERELESHVLALGGRSVDEILWSYMQPDSAGVVGFLQFWRGMEEILQARGALRSHLSSAQEHAIDGFRFLRTCVLEMVSKEKSQGRSVFSVSEIRYFIECATSRSGPEGETFWQQQAAQLPEDNVCVTGEEVASALLAWLEQLVDDEEAMPWAAPQQRSSRPVRTHQISESHVDDTDDSEASAEEDSIVRTPRVAPATAHSLQMRSREARVPVLSMAKASSFEFHGQPHTESGPGPTIPPPATPKGPPPRRSVNVSSASGSCPRVAEVAADVNSLIGRTSSLEAGLTWLLEHPDRRPAMPTKEMAAEWRDTVEFQVALARRLSFARQAKEELTFASLCIFAKDHFSSSRARRRRGISPRTTNRKAALCMKVALQGLLWRRVSEGFGVLRLACRIAAPRKFTDPQPETGGCRSGLMRELLKSQCETAVVLEHRVKLAGRAGALAFCLDRLQRLALRSPWMLWRRLAACPLDRLPATTAISPGTPATTA</sequence>
<comment type="caution">
    <text evidence="2">The sequence shown here is derived from an EMBL/GenBank/DDBJ whole genome shotgun (WGS) entry which is preliminary data.</text>
</comment>
<organism evidence="2 3">
    <name type="scientific">Polarella glacialis</name>
    <name type="common">Dinoflagellate</name>
    <dbReference type="NCBI Taxonomy" id="89957"/>
    <lineage>
        <taxon>Eukaryota</taxon>
        <taxon>Sar</taxon>
        <taxon>Alveolata</taxon>
        <taxon>Dinophyceae</taxon>
        <taxon>Suessiales</taxon>
        <taxon>Suessiaceae</taxon>
        <taxon>Polarella</taxon>
    </lineage>
</organism>
<accession>A0A813LRL6</accession>
<dbReference type="EMBL" id="CAJNNW010036641">
    <property type="protein sequence ID" value="CAE8736258.1"/>
    <property type="molecule type" value="Genomic_DNA"/>
</dbReference>
<feature type="region of interest" description="Disordered" evidence="1">
    <location>
        <begin position="188"/>
        <end position="243"/>
    </location>
</feature>
<evidence type="ECO:0000313" key="2">
    <source>
        <dbReference type="EMBL" id="CAE8736258.1"/>
    </source>
</evidence>
<gene>
    <name evidence="2" type="ORF">PGLA2088_LOCUS48233</name>
</gene>
<protein>
    <submittedName>
        <fullName evidence="2">Uncharacterized protein</fullName>
    </submittedName>
</protein>
<reference evidence="2" key="1">
    <citation type="submission" date="2021-02" db="EMBL/GenBank/DDBJ databases">
        <authorList>
            <person name="Dougan E. K."/>
            <person name="Rhodes N."/>
            <person name="Thang M."/>
            <person name="Chan C."/>
        </authorList>
    </citation>
    <scope>NUCLEOTIDE SEQUENCE</scope>
</reference>
<dbReference type="Proteomes" id="UP000626109">
    <property type="component" value="Unassembled WGS sequence"/>
</dbReference>
<feature type="compositionally biased region" description="Acidic residues" evidence="1">
    <location>
        <begin position="212"/>
        <end position="223"/>
    </location>
</feature>
<evidence type="ECO:0000313" key="3">
    <source>
        <dbReference type="Proteomes" id="UP000626109"/>
    </source>
</evidence>
<feature type="region of interest" description="Disordered" evidence="1">
    <location>
        <begin position="261"/>
        <end position="296"/>
    </location>
</feature>
<evidence type="ECO:0000256" key="1">
    <source>
        <dbReference type="SAM" id="MobiDB-lite"/>
    </source>
</evidence>
<feature type="compositionally biased region" description="Polar residues" evidence="1">
    <location>
        <begin position="193"/>
        <end position="203"/>
    </location>
</feature>
<dbReference type="AlphaFoldDB" id="A0A813LRL6"/>
<name>A0A813LRL6_POLGL</name>
<proteinExistence type="predicted"/>
<feature type="compositionally biased region" description="Pro residues" evidence="1">
    <location>
        <begin position="273"/>
        <end position="287"/>
    </location>
</feature>